<reference evidence="2" key="1">
    <citation type="submission" date="2016-10" db="EMBL/GenBank/DDBJ databases">
        <authorList>
            <person name="Varghese N."/>
            <person name="Submissions S."/>
        </authorList>
    </citation>
    <scope>NUCLEOTIDE SEQUENCE [LARGE SCALE GENOMIC DNA]</scope>
    <source>
        <strain evidence="2">CGMCC 4.578</strain>
    </source>
</reference>
<sequence>MTPVDPTTPVEPWVVVAQNGDRSVREQVAAIESAGVVRRLAPGR</sequence>
<evidence type="ECO:0000313" key="2">
    <source>
        <dbReference type="Proteomes" id="UP000199028"/>
    </source>
</evidence>
<dbReference type="AlphaFoldDB" id="A0A1H9N0P1"/>
<dbReference type="RefSeq" id="WP_256239117.1">
    <property type="nucleotide sequence ID" value="NZ_FOFT01000004.1"/>
</dbReference>
<organism evidence="1 2">
    <name type="scientific">Lentzea flaviverrucosa</name>
    <dbReference type="NCBI Taxonomy" id="200379"/>
    <lineage>
        <taxon>Bacteria</taxon>
        <taxon>Bacillati</taxon>
        <taxon>Actinomycetota</taxon>
        <taxon>Actinomycetes</taxon>
        <taxon>Pseudonocardiales</taxon>
        <taxon>Pseudonocardiaceae</taxon>
        <taxon>Lentzea</taxon>
    </lineage>
</organism>
<keyword evidence="2" id="KW-1185">Reference proteome</keyword>
<evidence type="ECO:0000313" key="1">
    <source>
        <dbReference type="EMBL" id="SER29468.1"/>
    </source>
</evidence>
<gene>
    <name evidence="1" type="ORF">SAMN05216195_104596</name>
</gene>
<dbReference type="Proteomes" id="UP000199028">
    <property type="component" value="Unassembled WGS sequence"/>
</dbReference>
<name>A0A1H9N0P1_9PSEU</name>
<accession>A0A1H9N0P1</accession>
<proteinExistence type="predicted"/>
<dbReference type="EMBL" id="FOFT01000004">
    <property type="protein sequence ID" value="SER29468.1"/>
    <property type="molecule type" value="Genomic_DNA"/>
</dbReference>
<protein>
    <submittedName>
        <fullName evidence="1">Uncharacterized protein</fullName>
    </submittedName>
</protein>